<proteinExistence type="predicted"/>
<sequence length="426" mass="49905">MLSETAIPMVAGEEKVAGNVVPARSANRKSSGDPYKTRVQKAETGDQTQALIYSMEVKFKTLRSSLEIFSNKVHELKRVESGSKENLLRNVEELKSLHDQVLFRTRTRLIELTGKGSSMISLKPKDSQMEFSNSPHFHDGLALHGDVLDLIKEKLSTALIERLNFLLHGIASCEIYDKIVLQDAFHQSILKLQRMVLQTIDYMYKYDLITKKTFRHFFGMKKTLETSAENLILTFQIQMGFPDSSFYHCNQVVFNNPYSSHSMSILQGLDNKEKRYFAYLCLKAHFTYNYKESLEKEEYWMNENIKPKIKELCSLFFEDSLIFTKLERYLQIKSLKVKNQGGSTKYNWDHLKIKHFIQELSQVFLQIETLKVSWERFEGSRLLFLILDYVQEFYDGVLEVEQVSPMLREKLNSMYYKRNLFEDLLR</sequence>
<dbReference type="OrthoDB" id="2507245at2759"/>
<dbReference type="AlphaFoldDB" id="A0A0L6V2I2"/>
<name>A0A0L6V2I2_9BASI</name>
<keyword evidence="2" id="KW-1185">Reference proteome</keyword>
<accession>A0A0L6V2I2</accession>
<comment type="caution">
    <text evidence="1">The sequence shown here is derived from an EMBL/GenBank/DDBJ whole genome shotgun (WGS) entry which is preliminary data.</text>
</comment>
<dbReference type="VEuPathDB" id="FungiDB:VP01_2965g1"/>
<reference evidence="1 2" key="1">
    <citation type="submission" date="2015-08" db="EMBL/GenBank/DDBJ databases">
        <title>Next Generation Sequencing and Analysis of the Genome of Puccinia sorghi L Schw, the Causal Agent of Maize Common Rust.</title>
        <authorList>
            <person name="Rochi L."/>
            <person name="Burguener G."/>
            <person name="Darino M."/>
            <person name="Turjanski A."/>
            <person name="Kreff E."/>
            <person name="Dieguez M.J."/>
            <person name="Sacco F."/>
        </authorList>
    </citation>
    <scope>NUCLEOTIDE SEQUENCE [LARGE SCALE GENOMIC DNA]</scope>
    <source>
        <strain evidence="1 2">RO10H11247</strain>
    </source>
</reference>
<evidence type="ECO:0000313" key="1">
    <source>
        <dbReference type="EMBL" id="KNZ54360.1"/>
    </source>
</evidence>
<organism evidence="1 2">
    <name type="scientific">Puccinia sorghi</name>
    <dbReference type="NCBI Taxonomy" id="27349"/>
    <lineage>
        <taxon>Eukaryota</taxon>
        <taxon>Fungi</taxon>
        <taxon>Dikarya</taxon>
        <taxon>Basidiomycota</taxon>
        <taxon>Pucciniomycotina</taxon>
        <taxon>Pucciniomycetes</taxon>
        <taxon>Pucciniales</taxon>
        <taxon>Pucciniaceae</taxon>
        <taxon>Puccinia</taxon>
    </lineage>
</organism>
<protein>
    <submittedName>
        <fullName evidence="1">Uncharacterized protein</fullName>
    </submittedName>
</protein>
<evidence type="ECO:0000313" key="2">
    <source>
        <dbReference type="Proteomes" id="UP000037035"/>
    </source>
</evidence>
<gene>
    <name evidence="1" type="ORF">VP01_2965g1</name>
</gene>
<dbReference type="EMBL" id="LAVV01007907">
    <property type="protein sequence ID" value="KNZ54360.1"/>
    <property type="molecule type" value="Genomic_DNA"/>
</dbReference>
<dbReference type="Proteomes" id="UP000037035">
    <property type="component" value="Unassembled WGS sequence"/>
</dbReference>